<keyword evidence="2" id="KW-0472">Membrane</keyword>
<keyword evidence="6" id="KW-1185">Reference proteome</keyword>
<feature type="compositionally biased region" description="Basic and acidic residues" evidence="1">
    <location>
        <begin position="290"/>
        <end position="309"/>
    </location>
</feature>
<keyword evidence="3" id="KW-0732">Signal</keyword>
<dbReference type="InterPro" id="IPR015373">
    <property type="entry name" value="Interferon/interleukin_rcp_dom"/>
</dbReference>
<evidence type="ECO:0000256" key="3">
    <source>
        <dbReference type="SAM" id="SignalP"/>
    </source>
</evidence>
<dbReference type="PANTHER" id="PTHR20859:SF94">
    <property type="entry name" value="CYTOKINE RECEPTOR FAMILY MEMBER B7"/>
    <property type="match status" value="1"/>
</dbReference>
<organism evidence="5 6">
    <name type="scientific">Electrophorus electricus</name>
    <name type="common">Electric eel</name>
    <name type="synonym">Gymnotus electricus</name>
    <dbReference type="NCBI Taxonomy" id="8005"/>
    <lineage>
        <taxon>Eukaryota</taxon>
        <taxon>Metazoa</taxon>
        <taxon>Chordata</taxon>
        <taxon>Craniata</taxon>
        <taxon>Vertebrata</taxon>
        <taxon>Euteleostomi</taxon>
        <taxon>Actinopterygii</taxon>
        <taxon>Neopterygii</taxon>
        <taxon>Teleostei</taxon>
        <taxon>Ostariophysi</taxon>
        <taxon>Gymnotiformes</taxon>
        <taxon>Gymnotoidei</taxon>
        <taxon>Gymnotidae</taxon>
        <taxon>Electrophorus</taxon>
    </lineage>
</organism>
<feature type="transmembrane region" description="Helical" evidence="2">
    <location>
        <begin position="220"/>
        <end position="243"/>
    </location>
</feature>
<evidence type="ECO:0000313" key="6">
    <source>
        <dbReference type="Proteomes" id="UP000314983"/>
    </source>
</evidence>
<dbReference type="GO" id="GO:0005886">
    <property type="term" value="C:plasma membrane"/>
    <property type="evidence" value="ECO:0007669"/>
    <property type="project" value="TreeGrafter"/>
</dbReference>
<feature type="signal peptide" evidence="3">
    <location>
        <begin position="1"/>
        <end position="22"/>
    </location>
</feature>
<dbReference type="Proteomes" id="UP000314983">
    <property type="component" value="Chromosome 15"/>
</dbReference>
<dbReference type="SUPFAM" id="SSF49265">
    <property type="entry name" value="Fibronectin type III"/>
    <property type="match status" value="2"/>
</dbReference>
<feature type="domain" description="Interferon/interleukin receptor" evidence="4">
    <location>
        <begin position="120"/>
        <end position="214"/>
    </location>
</feature>
<keyword evidence="2" id="KW-0812">Transmembrane</keyword>
<dbReference type="GO" id="GO:0004896">
    <property type="term" value="F:cytokine receptor activity"/>
    <property type="evidence" value="ECO:0007669"/>
    <property type="project" value="TreeGrafter"/>
</dbReference>
<reference evidence="5" key="4">
    <citation type="submission" date="2025-08" db="UniProtKB">
        <authorList>
            <consortium name="Ensembl"/>
        </authorList>
    </citation>
    <scope>IDENTIFICATION</scope>
</reference>
<evidence type="ECO:0000313" key="5">
    <source>
        <dbReference type="Ensembl" id="ENSEEEP00000018638.2"/>
    </source>
</evidence>
<feature type="compositionally biased region" description="Basic and acidic residues" evidence="1">
    <location>
        <begin position="362"/>
        <end position="377"/>
    </location>
</feature>
<dbReference type="STRING" id="8005.ENSEEEP00000018638"/>
<dbReference type="GeneTree" id="ENSGT00510000054245"/>
<reference evidence="6" key="2">
    <citation type="journal article" date="2017" name="Sci. Adv.">
        <title>A tail of two voltages: Proteomic comparison of the three electric organs of the electric eel.</title>
        <authorList>
            <person name="Traeger L.L."/>
            <person name="Sabat G."/>
            <person name="Barrett-Wilt G.A."/>
            <person name="Wells G.B."/>
            <person name="Sussman M.R."/>
        </authorList>
    </citation>
    <scope>NUCLEOTIDE SEQUENCE [LARGE SCALE GENOMIC DNA]</scope>
</reference>
<name>A0A4W4F3A3_ELEEL</name>
<dbReference type="AlphaFoldDB" id="A0A4W4F3A3"/>
<reference evidence="5" key="5">
    <citation type="submission" date="2025-09" db="UniProtKB">
        <authorList>
            <consortium name="Ensembl"/>
        </authorList>
    </citation>
    <scope>IDENTIFICATION</scope>
</reference>
<dbReference type="InterPro" id="IPR036116">
    <property type="entry name" value="FN3_sf"/>
</dbReference>
<dbReference type="RefSeq" id="XP_026869176.2">
    <property type="nucleotide sequence ID" value="XM_027013375.2"/>
</dbReference>
<dbReference type="Gene3D" id="2.60.40.10">
    <property type="entry name" value="Immunoglobulins"/>
    <property type="match status" value="1"/>
</dbReference>
<evidence type="ECO:0000256" key="1">
    <source>
        <dbReference type="SAM" id="MobiDB-lite"/>
    </source>
</evidence>
<feature type="chain" id="PRO_5044252332" description="Interferon/interleukin receptor domain-containing protein" evidence="3">
    <location>
        <begin position="23"/>
        <end position="564"/>
    </location>
</feature>
<sequence>MDKNPWISMLLILLQLTLYISGEKIKSPNIIIVEGNVTVTWNPPQTNPLGWLYQVQWSEYTIHPAQWIIVPQCSLLQTTTCNIGMITNNAQLQVRVGILMPEKNFSWSTKKLINIKRSQLLAPSFTLSSTSHSVQVKVHKKQWLYEIFPYGLQYTAYLWPDGQENQTLIRTDDSDDGEMKFNYLQTWHVYCVRVKVESASTDASNISSESCIQLPLDTTLIIYFAFLGALGSAGFLMIFVCFIRRPGKMPASLKPVVHSWSPMIVGLDKVETVTDKGWLLIANKTEIKRQMSEEKHAVTEEEKERRESLDSGVSMELSHPSALNASTGGQMGDTQVDSGCGSLKGPEGSGNVGAATAELLSLDERSRQDRTERKEDSGLGLAPHEASGCLDREDIELLSGVGVRGGYRSQSPASVDILNERTDPCEMDTNMAAPSGGYRSGQGTCTCSDYEHCVWCKFRKSIGCQSGTQTKTYFSQLDSDNGEGASGISTYLRNSIIQTVNVLGIEEDPQSVFPQSDMSTVDCSELLLSCPLLLHCEENQLFTMDALSFTLDDVEFASPEAACV</sequence>
<dbReference type="OMA" id="IWEGNVT"/>
<dbReference type="InterPro" id="IPR013783">
    <property type="entry name" value="Ig-like_fold"/>
</dbReference>
<dbReference type="Pfam" id="PF09294">
    <property type="entry name" value="Interfer-bind"/>
    <property type="match status" value="1"/>
</dbReference>
<evidence type="ECO:0000256" key="2">
    <source>
        <dbReference type="SAM" id="Phobius"/>
    </source>
</evidence>
<evidence type="ECO:0000259" key="4">
    <source>
        <dbReference type="Pfam" id="PF09294"/>
    </source>
</evidence>
<dbReference type="GeneID" id="113579437"/>
<reference evidence="5" key="3">
    <citation type="submission" date="2020-05" db="EMBL/GenBank/DDBJ databases">
        <title>Electrophorus electricus (electric eel) genome, fEleEle1, primary haplotype.</title>
        <authorList>
            <person name="Myers G."/>
            <person name="Meyer A."/>
            <person name="Fedrigo O."/>
            <person name="Formenti G."/>
            <person name="Rhie A."/>
            <person name="Tracey A."/>
            <person name="Sims Y."/>
            <person name="Jarvis E.D."/>
        </authorList>
    </citation>
    <scope>NUCLEOTIDE SEQUENCE [LARGE SCALE GENOMIC DNA]</scope>
</reference>
<proteinExistence type="predicted"/>
<feature type="region of interest" description="Disordered" evidence="1">
    <location>
        <begin position="290"/>
        <end position="385"/>
    </location>
</feature>
<dbReference type="PANTHER" id="PTHR20859">
    <property type="entry name" value="INTERFERON/INTERLEUKIN RECEPTOR"/>
    <property type="match status" value="1"/>
</dbReference>
<protein>
    <recommendedName>
        <fullName evidence="4">Interferon/interleukin receptor domain-containing protein</fullName>
    </recommendedName>
</protein>
<dbReference type="InterPro" id="IPR050650">
    <property type="entry name" value="Type-II_Cytokine-TF_Rcpt"/>
</dbReference>
<accession>A0A4W4F3A3</accession>
<feature type="compositionally biased region" description="Polar residues" evidence="1">
    <location>
        <begin position="321"/>
        <end position="337"/>
    </location>
</feature>
<keyword evidence="2" id="KW-1133">Transmembrane helix</keyword>
<reference evidence="6" key="1">
    <citation type="journal article" date="2014" name="Science">
        <title>Nonhuman genetics. Genomic basis for the convergent evolution of electric organs.</title>
        <authorList>
            <person name="Gallant J.R."/>
            <person name="Traeger L.L."/>
            <person name="Volkening J.D."/>
            <person name="Moffett H."/>
            <person name="Chen P.H."/>
            <person name="Novina C.D."/>
            <person name="Phillips G.N.Jr."/>
            <person name="Anand R."/>
            <person name="Wells G.B."/>
            <person name="Pinch M."/>
            <person name="Guth R."/>
            <person name="Unguez G.A."/>
            <person name="Albert J.S."/>
            <person name="Zakon H.H."/>
            <person name="Samanta M.P."/>
            <person name="Sussman M.R."/>
        </authorList>
    </citation>
    <scope>NUCLEOTIDE SEQUENCE [LARGE SCALE GENOMIC DNA]</scope>
</reference>
<gene>
    <name evidence="5" type="primary">IL10RA</name>
</gene>
<dbReference type="Ensembl" id="ENSEEET00000018846.2">
    <property type="protein sequence ID" value="ENSEEEP00000018638.2"/>
    <property type="gene ID" value="ENSEEEG00000009162.2"/>
</dbReference>